<keyword evidence="5" id="KW-1185">Reference proteome</keyword>
<dbReference type="RefSeq" id="WP_407347533.1">
    <property type="nucleotide sequence ID" value="NZ_CP136864.1"/>
</dbReference>
<dbReference type="InterPro" id="IPR006680">
    <property type="entry name" value="Amidohydro-rel"/>
</dbReference>
<feature type="domain" description="Amidohydrolase-related" evidence="3">
    <location>
        <begin position="73"/>
        <end position="483"/>
    </location>
</feature>
<dbReference type="SUPFAM" id="SSF51338">
    <property type="entry name" value="Composite domain of metallo-dependent hydrolases"/>
    <property type="match status" value="1"/>
</dbReference>
<dbReference type="NCBIfam" id="NF006560">
    <property type="entry name" value="PRK09061.1"/>
    <property type="match status" value="1"/>
</dbReference>
<keyword evidence="2" id="KW-0732">Signal</keyword>
<feature type="signal peptide" evidence="2">
    <location>
        <begin position="1"/>
        <end position="21"/>
    </location>
</feature>
<evidence type="ECO:0000256" key="2">
    <source>
        <dbReference type="SAM" id="SignalP"/>
    </source>
</evidence>
<dbReference type="InterPro" id="IPR032466">
    <property type="entry name" value="Metal_Hydrolase"/>
</dbReference>
<protein>
    <submittedName>
        <fullName evidence="4">Amidohydrolase family protein</fullName>
    </submittedName>
</protein>
<name>A0ABZ0I150_9GAMM</name>
<accession>A0ABZ0I150</accession>
<dbReference type="InterPro" id="IPR050378">
    <property type="entry name" value="Metallo-dep_Hydrolases_sf"/>
</dbReference>
<sequence length="503" mass="55311">MKNPHRALICVLLFMTKMTVAADYTLVINHGRVIDPESGLDAVRHIGISGKKIVLVSEKPLTAGRVIDASGLVVAPGFIDLHTHSPTPLGEYYQAFDGVTTALELEAGFFPVLEYGTEISEAPLINYGAAAGYLGMRIFEKNGLKLSSGTPEPKPVGLKGWLTAAKFFFSDFDTALSASFKEQASMEELAALRDLLLTDLDNGAIGVGLALDYVSAAIQEAEMRMIFEVAAQRDATIFVHVRRGIDGDPAGIREVIGYAREYEASVHICHITHNAISNLELFLREVREARAAGVDVTTELLPYNAGSALISSAVFGRDWQTIFNISYEDVEWAATGERFNKEMWDDYYVNRPKGQVIHHYLKEEWTQRAVQEPGVIIVSDLLPMASRDKKVAPHNGAFSKVLGRYVREQGLLDLATAIAKMTLLPARRLESYAPAFLSKGRIQENMDADITVFDPDTIRDNATYQSPYQTATGIAHVIVNGQLIIEDGQQVEGVRPGERILAR</sequence>
<dbReference type="Gene3D" id="2.30.40.10">
    <property type="entry name" value="Urease, subunit C, domain 1"/>
    <property type="match status" value="1"/>
</dbReference>
<evidence type="ECO:0000259" key="3">
    <source>
        <dbReference type="Pfam" id="PF01979"/>
    </source>
</evidence>
<proteinExistence type="predicted"/>
<dbReference type="InterPro" id="IPR023100">
    <property type="entry name" value="D-aminoacylase_insert_dom_sf"/>
</dbReference>
<dbReference type="Pfam" id="PF01979">
    <property type="entry name" value="Amidohydro_1"/>
    <property type="match status" value="1"/>
</dbReference>
<evidence type="ECO:0000313" key="5">
    <source>
        <dbReference type="Proteomes" id="UP001626537"/>
    </source>
</evidence>
<dbReference type="PANTHER" id="PTHR11647">
    <property type="entry name" value="HYDRANTOINASE/DIHYDROPYRIMIDINASE FAMILY MEMBER"/>
    <property type="match status" value="1"/>
</dbReference>
<reference evidence="4 5" key="1">
    <citation type="submission" date="2023-10" db="EMBL/GenBank/DDBJ databases">
        <title>Two novel species belonging to the OM43/NOR5 clade.</title>
        <authorList>
            <person name="Park M."/>
        </authorList>
    </citation>
    <scope>NUCLEOTIDE SEQUENCE [LARGE SCALE GENOMIC DNA]</scope>
    <source>
        <strain evidence="4 5">IMCC43200</strain>
    </source>
</reference>
<dbReference type="InterPro" id="IPR011059">
    <property type="entry name" value="Metal-dep_hydrolase_composite"/>
</dbReference>
<dbReference type="PANTHER" id="PTHR11647:SF1">
    <property type="entry name" value="COLLAPSIN RESPONSE MEDIATOR PROTEIN"/>
    <property type="match status" value="1"/>
</dbReference>
<comment type="cofactor">
    <cofactor evidence="1">
        <name>Zn(2+)</name>
        <dbReference type="ChEBI" id="CHEBI:29105"/>
    </cofactor>
</comment>
<evidence type="ECO:0000256" key="1">
    <source>
        <dbReference type="ARBA" id="ARBA00001947"/>
    </source>
</evidence>
<dbReference type="Gene3D" id="3.30.1490.130">
    <property type="entry name" value="D-aminoacylase. Domain 3"/>
    <property type="match status" value="1"/>
</dbReference>
<dbReference type="SUPFAM" id="SSF51556">
    <property type="entry name" value="Metallo-dependent hydrolases"/>
    <property type="match status" value="1"/>
</dbReference>
<dbReference type="EMBL" id="CP136864">
    <property type="protein sequence ID" value="WOJ92875.1"/>
    <property type="molecule type" value="Genomic_DNA"/>
</dbReference>
<dbReference type="Gene3D" id="3.20.20.140">
    <property type="entry name" value="Metal-dependent hydrolases"/>
    <property type="match status" value="1"/>
</dbReference>
<feature type="chain" id="PRO_5046723717" evidence="2">
    <location>
        <begin position="22"/>
        <end position="503"/>
    </location>
</feature>
<organism evidence="4 5">
    <name type="scientific">Congregibacter variabilis</name>
    <dbReference type="NCBI Taxonomy" id="3081200"/>
    <lineage>
        <taxon>Bacteria</taxon>
        <taxon>Pseudomonadati</taxon>
        <taxon>Pseudomonadota</taxon>
        <taxon>Gammaproteobacteria</taxon>
        <taxon>Cellvibrionales</taxon>
        <taxon>Halieaceae</taxon>
        <taxon>Congregibacter</taxon>
    </lineage>
</organism>
<dbReference type="Proteomes" id="UP001626537">
    <property type="component" value="Chromosome"/>
</dbReference>
<evidence type="ECO:0000313" key="4">
    <source>
        <dbReference type="EMBL" id="WOJ92875.1"/>
    </source>
</evidence>
<gene>
    <name evidence="4" type="ORF">R0135_13925</name>
</gene>